<dbReference type="Gene3D" id="3.30.720.170">
    <property type="entry name" value="Perilipin, alpha-beta domain"/>
    <property type="match status" value="1"/>
</dbReference>
<evidence type="ECO:0000256" key="2">
    <source>
        <dbReference type="ARBA" id="ARBA00006311"/>
    </source>
</evidence>
<reference evidence="6 7" key="1">
    <citation type="submission" date="2021-05" db="EMBL/GenBank/DDBJ databases">
        <authorList>
            <person name="Zahm M."/>
            <person name="Klopp C."/>
            <person name="Cabau C."/>
            <person name="Kuhl H."/>
            <person name="Suciu R."/>
            <person name="Ciorpac M."/>
            <person name="Holostenco D."/>
            <person name="Gessner J."/>
            <person name="Wuertz S."/>
            <person name="Hohne C."/>
            <person name="Stock M."/>
            <person name="Gislard M."/>
            <person name="Lluch J."/>
            <person name="Milhes M."/>
            <person name="Lampietro C."/>
            <person name="Lopez Roques C."/>
            <person name="Donnadieu C."/>
            <person name="Du K."/>
            <person name="Schartl M."/>
            <person name="Guiguen Y."/>
        </authorList>
    </citation>
    <scope>NUCLEOTIDE SEQUENCE [LARGE SCALE GENOMIC DNA]</scope>
    <source>
        <strain evidence="6">Hh-F2</strain>
        <tissue evidence="6">Blood</tissue>
    </source>
</reference>
<evidence type="ECO:0000256" key="5">
    <source>
        <dbReference type="SAM" id="MobiDB-lite"/>
    </source>
</evidence>
<evidence type="ECO:0000256" key="3">
    <source>
        <dbReference type="ARBA" id="ARBA00022677"/>
    </source>
</evidence>
<dbReference type="InterPro" id="IPR004279">
    <property type="entry name" value="Perilipin"/>
</dbReference>
<sequence>MAENRNETGAPPEPQQSSEEQQSVVDRVVNLPLLSSAYGMMSTAYSNTKESHPYLRSMCTAAEVGVKTLGAAAATGSKPLLDKLEPQIATANEYACMGLNKLEEKLPILQQPTEKCVVADTRELVSGARDSVTHTVFGARDSVTSSVAGMVDMAKGAVWGGVEMTKAAVSGGVNTVMGSRVGQMVSSGMELALSKSEEWAEYYLPMTQEELAQVAGSELVPSSVPGSQQSYFVRLGSLSSRVQSRALQHSLAKVQRARQSTVEALGELHTTIDLIESAKQRLGEAPEKLHQKWVEWREKQPGDKEEPTPRPEQLEPRTLAMLRSLTLQLRSACGGVVSSVQGLPQHVQEQLAEARRAAEQIQSSLGAAGSFGELSAPLLAQSRQQLAQVRQSFDVVVEYLLNNTPLNWLVGPFAPQLVEKSEGETPVKEERGSQQQ</sequence>
<dbReference type="Proteomes" id="UP001369086">
    <property type="component" value="Unassembled WGS sequence"/>
</dbReference>
<keyword evidence="7" id="KW-1185">Reference proteome</keyword>
<comment type="subcellular location">
    <subcellularLocation>
        <location evidence="1">Lipid droplet</location>
    </subcellularLocation>
</comment>
<dbReference type="Gene3D" id="1.20.120.340">
    <property type="entry name" value="Flagellar protein FliS"/>
    <property type="match status" value="1"/>
</dbReference>
<evidence type="ECO:0000313" key="6">
    <source>
        <dbReference type="EMBL" id="KAK6468332.1"/>
    </source>
</evidence>
<organism evidence="6 7">
    <name type="scientific">Huso huso</name>
    <name type="common">Beluga</name>
    <name type="synonym">Acipenser huso</name>
    <dbReference type="NCBI Taxonomy" id="61971"/>
    <lineage>
        <taxon>Eukaryota</taxon>
        <taxon>Metazoa</taxon>
        <taxon>Chordata</taxon>
        <taxon>Craniata</taxon>
        <taxon>Vertebrata</taxon>
        <taxon>Euteleostomi</taxon>
        <taxon>Actinopterygii</taxon>
        <taxon>Chondrostei</taxon>
        <taxon>Acipenseriformes</taxon>
        <taxon>Acipenseridae</taxon>
        <taxon>Huso</taxon>
    </lineage>
</organism>
<dbReference type="EMBL" id="JAHFZB010000045">
    <property type="protein sequence ID" value="KAK6468332.1"/>
    <property type="molecule type" value="Genomic_DNA"/>
</dbReference>
<evidence type="ECO:0000256" key="4">
    <source>
        <dbReference type="PIRNR" id="PIRNR036881"/>
    </source>
</evidence>
<dbReference type="Pfam" id="PF03036">
    <property type="entry name" value="Perilipin"/>
    <property type="match status" value="1"/>
</dbReference>
<proteinExistence type="inferred from homology"/>
<comment type="similarity">
    <text evidence="2 4">Belongs to the perilipin family.</text>
</comment>
<dbReference type="SUPFAM" id="SSF109775">
    <property type="entry name" value="Mannose-6-phosphate receptor binding protein 1 (Tip47), C-terminal domain"/>
    <property type="match status" value="1"/>
</dbReference>
<evidence type="ECO:0000256" key="1">
    <source>
        <dbReference type="ARBA" id="ARBA00004502"/>
    </source>
</evidence>
<dbReference type="PANTHER" id="PTHR14024">
    <property type="entry name" value="PERILIPIN"/>
    <property type="match status" value="1"/>
</dbReference>
<accession>A0ABR0Y6R0</accession>
<dbReference type="PANTHER" id="PTHR14024:SF11">
    <property type="entry name" value="PERILIPIN-3"/>
    <property type="match status" value="1"/>
</dbReference>
<protein>
    <recommendedName>
        <fullName evidence="4">Perilipin</fullName>
    </recommendedName>
</protein>
<comment type="caution">
    <text evidence="6">The sequence shown here is derived from an EMBL/GenBank/DDBJ whole genome shotgun (WGS) entry which is preliminary data.</text>
</comment>
<name>A0ABR0Y6R0_HUSHU</name>
<gene>
    <name evidence="6" type="ORF">HHUSO_G34152</name>
</gene>
<evidence type="ECO:0000313" key="7">
    <source>
        <dbReference type="Proteomes" id="UP001369086"/>
    </source>
</evidence>
<feature type="region of interest" description="Disordered" evidence="5">
    <location>
        <begin position="1"/>
        <end position="22"/>
    </location>
</feature>
<dbReference type="PIRSF" id="PIRSF036881">
    <property type="entry name" value="PAT"/>
    <property type="match status" value="1"/>
</dbReference>
<keyword evidence="3" id="KW-0551">Lipid droplet</keyword>